<dbReference type="Proteomes" id="UP001241571">
    <property type="component" value="Unassembled WGS sequence"/>
</dbReference>
<evidence type="ECO:0008006" key="3">
    <source>
        <dbReference type="Google" id="ProtNLM"/>
    </source>
</evidence>
<name>A0ABD4ZSV4_ENTGA</name>
<comment type="caution">
    <text evidence="1">The sequence shown here is derived from an EMBL/GenBank/DDBJ whole genome shotgun (WGS) entry which is preliminary data.</text>
</comment>
<sequence>MIGTVEQFVADFQEGNESAFSDIYNHLENTRSECIRRLRRKLPSMIGDADIEALFDDAILVATNSFQQDKGCSFVTFLKMTLEQRSKNLMSYINAEKRQADYYHVSLSATNESDDGSDETDNLLATLVDEKAINAEDNLQCSALMDSLKEFRKLSKKNREYTDLIIYDSMVFESREEKHAAIQAMMGVSVKSSAIHKRVKRAKKAFKEYFEETQKNN</sequence>
<dbReference type="EMBL" id="JASUBT010000005">
    <property type="protein sequence ID" value="MDL4935773.1"/>
    <property type="molecule type" value="Genomic_DNA"/>
</dbReference>
<protein>
    <recommendedName>
        <fullName evidence="3">Sigma-70 family RNA polymerase sigma factor</fullName>
    </recommendedName>
</protein>
<dbReference type="AlphaFoldDB" id="A0ABD4ZSV4"/>
<gene>
    <name evidence="1" type="ORF">QRX88_08615</name>
</gene>
<evidence type="ECO:0000313" key="2">
    <source>
        <dbReference type="Proteomes" id="UP001241571"/>
    </source>
</evidence>
<accession>A0ABD4ZSV4</accession>
<proteinExistence type="predicted"/>
<evidence type="ECO:0000313" key="1">
    <source>
        <dbReference type="EMBL" id="MDL4935773.1"/>
    </source>
</evidence>
<organism evidence="1 2">
    <name type="scientific">Enterococcus gallinarum</name>
    <dbReference type="NCBI Taxonomy" id="1353"/>
    <lineage>
        <taxon>Bacteria</taxon>
        <taxon>Bacillati</taxon>
        <taxon>Bacillota</taxon>
        <taxon>Bacilli</taxon>
        <taxon>Lactobacillales</taxon>
        <taxon>Enterococcaceae</taxon>
        <taxon>Enterococcus</taxon>
    </lineage>
</organism>
<reference evidence="1 2" key="1">
    <citation type="submission" date="2023-06" db="EMBL/GenBank/DDBJ databases">
        <title>Acute promotion of culturable opportunistic pathogens and persistent increase of antibiotic resistance following antibiotic exposure in mouse gut microbiota.</title>
        <authorList>
            <person name="Li L."/>
            <person name="Wang B."/>
            <person name="Sun Y."/>
            <person name="Wang M."/>
            <person name="Xu H."/>
        </authorList>
    </citation>
    <scope>NUCLEOTIDE SEQUENCE [LARGE SCALE GENOMIC DNA]</scope>
    <source>
        <strain evidence="1 2">CRI2_2</strain>
    </source>
</reference>
<dbReference type="RefSeq" id="WP_142434870.1">
    <property type="nucleotide sequence ID" value="NZ_BSYC01000005.1"/>
</dbReference>